<dbReference type="Proteomes" id="UP000230179">
    <property type="component" value="Unassembled WGS sequence"/>
</dbReference>
<accession>A0A2H0UAB2</accession>
<evidence type="ECO:0000313" key="4">
    <source>
        <dbReference type="EMBL" id="PIR83332.1"/>
    </source>
</evidence>
<dbReference type="InterPro" id="IPR043993">
    <property type="entry name" value="T4SS_pilin"/>
</dbReference>
<feature type="chain" id="PRO_5013836622" evidence="3">
    <location>
        <begin position="28"/>
        <end position="262"/>
    </location>
</feature>
<comment type="caution">
    <text evidence="4">The sequence shown here is derived from an EMBL/GenBank/DDBJ whole genome shotgun (WGS) entry which is preliminary data.</text>
</comment>
<feature type="transmembrane region" description="Helical" evidence="2">
    <location>
        <begin position="232"/>
        <end position="255"/>
    </location>
</feature>
<dbReference type="EMBL" id="PFBL01000008">
    <property type="protein sequence ID" value="PIR83332.1"/>
    <property type="molecule type" value="Genomic_DNA"/>
</dbReference>
<feature type="transmembrane region" description="Helical" evidence="2">
    <location>
        <begin position="194"/>
        <end position="212"/>
    </location>
</feature>
<keyword evidence="2" id="KW-0812">Transmembrane</keyword>
<evidence type="ECO:0000256" key="3">
    <source>
        <dbReference type="SAM" id="SignalP"/>
    </source>
</evidence>
<dbReference type="AlphaFoldDB" id="A0A2H0UAB2"/>
<reference evidence="5" key="1">
    <citation type="submission" date="2017-09" db="EMBL/GenBank/DDBJ databases">
        <title>Depth-based differentiation of microbial function through sediment-hosted aquifers and enrichment of novel symbionts in the deep terrestrial subsurface.</title>
        <authorList>
            <person name="Probst A.J."/>
            <person name="Ladd B."/>
            <person name="Jarett J.K."/>
            <person name="Geller-Mcgrath D.E."/>
            <person name="Sieber C.M.K."/>
            <person name="Emerson J.B."/>
            <person name="Anantharaman K."/>
            <person name="Thomas B.C."/>
            <person name="Malmstrom R."/>
            <person name="Stieglmeier M."/>
            <person name="Klingl A."/>
            <person name="Woyke T."/>
            <person name="Ryan C.M."/>
            <person name="Banfield J.F."/>
        </authorList>
    </citation>
    <scope>NUCLEOTIDE SEQUENCE [LARGE SCALE GENOMIC DNA]</scope>
</reference>
<gene>
    <name evidence="4" type="ORF">COU19_01205</name>
</gene>
<keyword evidence="2" id="KW-1133">Transmembrane helix</keyword>
<organism evidence="4 5">
    <name type="scientific">Candidatus Kaiserbacteria bacterium CG10_big_fil_rev_8_21_14_0_10_56_12</name>
    <dbReference type="NCBI Taxonomy" id="1974611"/>
    <lineage>
        <taxon>Bacteria</taxon>
        <taxon>Candidatus Kaiseribacteriota</taxon>
    </lineage>
</organism>
<feature type="signal peptide" evidence="3">
    <location>
        <begin position="1"/>
        <end position="27"/>
    </location>
</feature>
<name>A0A2H0UAB2_9BACT</name>
<evidence type="ECO:0000256" key="2">
    <source>
        <dbReference type="SAM" id="Phobius"/>
    </source>
</evidence>
<evidence type="ECO:0000256" key="1">
    <source>
        <dbReference type="SAM" id="MobiDB-lite"/>
    </source>
</evidence>
<keyword evidence="3" id="KW-0732">Signal</keyword>
<protein>
    <submittedName>
        <fullName evidence="4">Uncharacterized protein</fullName>
    </submittedName>
</protein>
<feature type="region of interest" description="Disordered" evidence="1">
    <location>
        <begin position="132"/>
        <end position="167"/>
    </location>
</feature>
<evidence type="ECO:0000313" key="5">
    <source>
        <dbReference type="Proteomes" id="UP000230179"/>
    </source>
</evidence>
<sequence length="262" mass="25916">MNNTTSITLLGLALMAFAVVGGSSASAASQTYTGVCVDDSALVQSSGSQYSLCSDVVARNCPGGVVVSKTPASTGFQITCTVPDESPTQTCDPAFTSCAPGTIAPDGSINTSEIGTSSGTCNPAVENCPSATGATNNPPTNGGSGSASAGTVGNSAVGTNTANPNNGAEDVHLLNPLGSGSTDLESFLNSILDFVIRIGTIVVVIMMVYVGFKFVTAQGDPGEISKAREMLLWTVVGALILLGAKALAGGIAATVRALSVGG</sequence>
<dbReference type="Pfam" id="PF18895">
    <property type="entry name" value="T4SS_pilin"/>
    <property type="match status" value="1"/>
</dbReference>
<proteinExistence type="predicted"/>
<keyword evidence="2" id="KW-0472">Membrane</keyword>
<feature type="compositionally biased region" description="Low complexity" evidence="1">
    <location>
        <begin position="132"/>
        <end position="158"/>
    </location>
</feature>